<proteinExistence type="predicted"/>
<keyword evidence="2" id="KW-1185">Reference proteome</keyword>
<evidence type="ECO:0000313" key="2">
    <source>
        <dbReference type="Proteomes" id="UP000813461"/>
    </source>
</evidence>
<comment type="caution">
    <text evidence="1">The sequence shown here is derived from an EMBL/GenBank/DDBJ whole genome shotgun (WGS) entry which is preliminary data.</text>
</comment>
<dbReference type="Proteomes" id="UP000813461">
    <property type="component" value="Unassembled WGS sequence"/>
</dbReference>
<accession>A0A8K0VTV1</accession>
<name>A0A8K0VTV1_9PLEO</name>
<gene>
    <name evidence="1" type="ORF">FB567DRAFT_553197</name>
</gene>
<reference evidence="1" key="1">
    <citation type="journal article" date="2021" name="Nat. Commun.">
        <title>Genetic determinants of endophytism in the Arabidopsis root mycobiome.</title>
        <authorList>
            <person name="Mesny F."/>
            <person name="Miyauchi S."/>
            <person name="Thiergart T."/>
            <person name="Pickel B."/>
            <person name="Atanasova L."/>
            <person name="Karlsson M."/>
            <person name="Huettel B."/>
            <person name="Barry K.W."/>
            <person name="Haridas S."/>
            <person name="Chen C."/>
            <person name="Bauer D."/>
            <person name="Andreopoulos W."/>
            <person name="Pangilinan J."/>
            <person name="LaButti K."/>
            <person name="Riley R."/>
            <person name="Lipzen A."/>
            <person name="Clum A."/>
            <person name="Drula E."/>
            <person name="Henrissat B."/>
            <person name="Kohler A."/>
            <person name="Grigoriev I.V."/>
            <person name="Martin F.M."/>
            <person name="Hacquard S."/>
        </authorList>
    </citation>
    <scope>NUCLEOTIDE SEQUENCE</scope>
    <source>
        <strain evidence="1">MPI-SDFR-AT-0120</strain>
    </source>
</reference>
<protein>
    <submittedName>
        <fullName evidence="1">Uncharacterized protein</fullName>
    </submittedName>
</protein>
<sequence length="238" mass="27499">MASLNLLSIPRELRNLIYNYLTREMRFNWTGAFRPTHTDLATRVEVVVTNVPIPSVLLAHSRLKDEYEECQAIKNVTMTLRLKSRQDRNNQSLDVLLEQLKTYATSSIEHTLPHIVRVVIFVDCGKRHLVMFHGMLYQTSSNIWPTVQILFTTGRFLPSPLDRLASLPLEQRAEAYRLSYGNSADPTNDAMEHVITKVGCYLFTKGSGTAHYWRPREVLPYAMRGWREKRGAKVMDKF</sequence>
<dbReference type="AlphaFoldDB" id="A0A8K0VTV1"/>
<dbReference type="EMBL" id="JAGMVJ010000019">
    <property type="protein sequence ID" value="KAH7076245.1"/>
    <property type="molecule type" value="Genomic_DNA"/>
</dbReference>
<dbReference type="OrthoDB" id="3801489at2759"/>
<evidence type="ECO:0000313" key="1">
    <source>
        <dbReference type="EMBL" id="KAH7076245.1"/>
    </source>
</evidence>
<organism evidence="1 2">
    <name type="scientific">Paraphoma chrysanthemicola</name>
    <dbReference type="NCBI Taxonomy" id="798071"/>
    <lineage>
        <taxon>Eukaryota</taxon>
        <taxon>Fungi</taxon>
        <taxon>Dikarya</taxon>
        <taxon>Ascomycota</taxon>
        <taxon>Pezizomycotina</taxon>
        <taxon>Dothideomycetes</taxon>
        <taxon>Pleosporomycetidae</taxon>
        <taxon>Pleosporales</taxon>
        <taxon>Pleosporineae</taxon>
        <taxon>Phaeosphaeriaceae</taxon>
        <taxon>Paraphoma</taxon>
    </lineage>
</organism>